<name>A0AA43U7B2_9LACT</name>
<dbReference type="SUPFAM" id="SSF56042">
    <property type="entry name" value="PurM C-terminal domain-like"/>
    <property type="match status" value="1"/>
</dbReference>
<dbReference type="InterPro" id="IPR036676">
    <property type="entry name" value="PurM-like_C_sf"/>
</dbReference>
<proteinExistence type="inferred from homology"/>
<dbReference type="GO" id="GO:0005737">
    <property type="term" value="C:cytoplasm"/>
    <property type="evidence" value="ECO:0007669"/>
    <property type="project" value="TreeGrafter"/>
</dbReference>
<dbReference type="Pfam" id="PF00586">
    <property type="entry name" value="AIRS"/>
    <property type="match status" value="1"/>
</dbReference>
<feature type="binding site" description="in other chain" evidence="9">
    <location>
        <position position="70"/>
    </location>
    <ligand>
        <name>ATP</name>
        <dbReference type="ChEBI" id="CHEBI:30616"/>
        <note>ligand shared between dimeric partners</note>
    </ligand>
</feature>
<comment type="catalytic activity">
    <reaction evidence="9">
        <text>hydrogenselenide + ATP + H2O = selenophosphate + AMP + phosphate + 2 H(+)</text>
        <dbReference type="Rhea" id="RHEA:18737"/>
        <dbReference type="ChEBI" id="CHEBI:15377"/>
        <dbReference type="ChEBI" id="CHEBI:15378"/>
        <dbReference type="ChEBI" id="CHEBI:16144"/>
        <dbReference type="ChEBI" id="CHEBI:29317"/>
        <dbReference type="ChEBI" id="CHEBI:30616"/>
        <dbReference type="ChEBI" id="CHEBI:43474"/>
        <dbReference type="ChEBI" id="CHEBI:456215"/>
        <dbReference type="EC" id="2.7.9.3"/>
    </reaction>
</comment>
<comment type="subunit">
    <text evidence="9">Homodimer.</text>
</comment>
<protein>
    <recommendedName>
        <fullName evidence="9">Selenide, water dikinase</fullName>
        <ecNumber evidence="9">2.7.9.3</ecNumber>
    </recommendedName>
    <alternativeName>
        <fullName evidence="9">Selenium donor protein</fullName>
    </alternativeName>
    <alternativeName>
        <fullName evidence="9">Selenophosphate synthase</fullName>
    </alternativeName>
</protein>
<keyword evidence="4 9" id="KW-0547">Nucleotide-binding</keyword>
<dbReference type="Gene3D" id="3.30.1330.10">
    <property type="entry name" value="PurM-like, N-terminal domain"/>
    <property type="match status" value="1"/>
</dbReference>
<keyword evidence="3 9" id="KW-0479">Metal-binding</keyword>
<evidence type="ECO:0000256" key="8">
    <source>
        <dbReference type="ARBA" id="ARBA00023266"/>
    </source>
</evidence>
<feature type="binding site" description="in other chain" evidence="9">
    <location>
        <begin position="27"/>
        <end position="29"/>
    </location>
    <ligand>
        <name>ATP</name>
        <dbReference type="ChEBI" id="CHEBI:30616"/>
        <note>ligand shared between dimeric partners</note>
    </ligand>
</feature>
<comment type="function">
    <text evidence="9">Synthesizes selenophosphate from selenide and ATP.</text>
</comment>
<evidence type="ECO:0000256" key="4">
    <source>
        <dbReference type="ARBA" id="ARBA00022741"/>
    </source>
</evidence>
<gene>
    <name evidence="9 12" type="primary">selD</name>
    <name evidence="12" type="ORF">Q4F26_01415</name>
</gene>
<evidence type="ECO:0000259" key="11">
    <source>
        <dbReference type="Pfam" id="PF02769"/>
    </source>
</evidence>
<dbReference type="PANTHER" id="PTHR10256:SF0">
    <property type="entry name" value="INACTIVE SELENIDE, WATER DIKINASE-LIKE PROTEIN-RELATED"/>
    <property type="match status" value="1"/>
</dbReference>
<keyword evidence="6 9" id="KW-0067">ATP-binding</keyword>
<evidence type="ECO:0000256" key="3">
    <source>
        <dbReference type="ARBA" id="ARBA00022723"/>
    </source>
</evidence>
<evidence type="ECO:0000256" key="6">
    <source>
        <dbReference type="ARBA" id="ARBA00022840"/>
    </source>
</evidence>
<dbReference type="EC" id="2.7.9.3" evidence="9"/>
<dbReference type="InterPro" id="IPR004536">
    <property type="entry name" value="SPS/SelD"/>
</dbReference>
<evidence type="ECO:0000256" key="1">
    <source>
        <dbReference type="ARBA" id="ARBA00008026"/>
    </source>
</evidence>
<dbReference type="CDD" id="cd02195">
    <property type="entry name" value="SelD"/>
    <property type="match status" value="1"/>
</dbReference>
<dbReference type="InterPro" id="IPR036921">
    <property type="entry name" value="PurM-like_N_sf"/>
</dbReference>
<dbReference type="Gene3D" id="3.90.650.10">
    <property type="entry name" value="PurM-like C-terminal domain"/>
    <property type="match status" value="1"/>
</dbReference>
<keyword evidence="13" id="KW-1185">Reference proteome</keyword>
<dbReference type="GO" id="GO:0016260">
    <property type="term" value="P:selenocysteine biosynthetic process"/>
    <property type="evidence" value="ECO:0007669"/>
    <property type="project" value="InterPro"/>
</dbReference>
<dbReference type="PIRSF" id="PIRSF036407">
    <property type="entry name" value="Selenphspht_syn"/>
    <property type="match status" value="1"/>
</dbReference>
<evidence type="ECO:0000256" key="5">
    <source>
        <dbReference type="ARBA" id="ARBA00022777"/>
    </source>
</evidence>
<dbReference type="NCBIfam" id="TIGR00476">
    <property type="entry name" value="selD"/>
    <property type="match status" value="1"/>
</dbReference>
<dbReference type="EMBL" id="JAUNQW010000003">
    <property type="protein sequence ID" value="MDO5456981.1"/>
    <property type="molecule type" value="Genomic_DNA"/>
</dbReference>
<keyword evidence="2 9" id="KW-0808">Transferase</keyword>
<evidence type="ECO:0000313" key="12">
    <source>
        <dbReference type="EMBL" id="MDO5456981.1"/>
    </source>
</evidence>
<comment type="caution">
    <text evidence="12">The sequence shown here is derived from an EMBL/GenBank/DDBJ whole genome shotgun (WGS) entry which is preliminary data.</text>
</comment>
<feature type="domain" description="PurM-like N-terminal" evidence="10">
    <location>
        <begin position="29"/>
        <end position="135"/>
    </location>
</feature>
<sequence length="334" mass="36003">MGPDSLSEILKALPNRKDDNLMVGYDTTDDAAVYKLSDDIALILTTDFFPPMIEDPYLFGQIAATNSLSDVYAMGGKPIVSLNLVGYPQKSDLTILGDILRGGADKVIESESTIAGGHTIDVDTPVYGLAVAGIVHPDKILTNDGLKLGDALILTKPIGSGLVASGYNSGKTPEETLQNAIKHMTVLNKYPAEIMLRHNAHACTDITGFGFLGHLEEMLADRLGADIFIENVPLIEGAYEVAAQGVKTGGGKRNRQHIIHKVEYHESSERDPYLDALLFDPQTAGGLLISIPHDEKDALMEEMVEAGVPAAYVGRVREAGEKLITLYDKEEDAE</sequence>
<dbReference type="InterPro" id="IPR016188">
    <property type="entry name" value="PurM-like_N"/>
</dbReference>
<feature type="binding site" evidence="9">
    <location>
        <position position="205"/>
    </location>
    <ligand>
        <name>Mg(2+)</name>
        <dbReference type="ChEBI" id="CHEBI:18420"/>
    </ligand>
</feature>
<feature type="binding site" evidence="9">
    <location>
        <begin position="117"/>
        <end position="119"/>
    </location>
    <ligand>
        <name>ATP</name>
        <dbReference type="ChEBI" id="CHEBI:30616"/>
        <note>ligand shared between dimeric partners</note>
    </ligand>
</feature>
<dbReference type="AlphaFoldDB" id="A0AA43U7B2"/>
<comment type="caution">
    <text evidence="9">Lacks conserved residue(s) required for the propagation of feature annotation.</text>
</comment>
<feature type="binding site" evidence="9">
    <location>
        <position position="30"/>
    </location>
    <ligand>
        <name>Mg(2+)</name>
        <dbReference type="ChEBI" id="CHEBI:18420"/>
    </ligand>
</feature>
<feature type="binding site" evidence="9">
    <location>
        <position position="70"/>
    </location>
    <ligand>
        <name>Mg(2+)</name>
        <dbReference type="ChEBI" id="CHEBI:18420"/>
    </ligand>
</feature>
<evidence type="ECO:0000256" key="9">
    <source>
        <dbReference type="HAMAP-Rule" id="MF_00625"/>
    </source>
</evidence>
<comment type="cofactor">
    <cofactor evidence="9">
        <name>Mg(2+)</name>
        <dbReference type="ChEBI" id="CHEBI:18420"/>
    </cofactor>
    <text evidence="9">Binds 1 Mg(2+) ion per monomer.</text>
</comment>
<keyword evidence="7 9" id="KW-0460">Magnesium</keyword>
<evidence type="ECO:0000256" key="7">
    <source>
        <dbReference type="ARBA" id="ARBA00022842"/>
    </source>
</evidence>
<accession>A0AA43U7B2</accession>
<keyword evidence="8 9" id="KW-0711">Selenium</keyword>
<dbReference type="HAMAP" id="MF_00625">
    <property type="entry name" value="SelD"/>
    <property type="match status" value="1"/>
</dbReference>
<dbReference type="Pfam" id="PF02769">
    <property type="entry name" value="AIRS_C"/>
    <property type="match status" value="1"/>
</dbReference>
<dbReference type="PANTHER" id="PTHR10256">
    <property type="entry name" value="SELENIDE, WATER DIKINASE"/>
    <property type="match status" value="1"/>
</dbReference>
<evidence type="ECO:0000313" key="13">
    <source>
        <dbReference type="Proteomes" id="UP001171751"/>
    </source>
</evidence>
<dbReference type="Proteomes" id="UP001171751">
    <property type="component" value="Unassembled WGS sequence"/>
</dbReference>
<dbReference type="GO" id="GO:0004756">
    <property type="term" value="F:selenide, water dikinase activity"/>
    <property type="evidence" value="ECO:0007669"/>
    <property type="project" value="UniProtKB-UniRule"/>
</dbReference>
<comment type="similarity">
    <text evidence="1 9">Belongs to the selenophosphate synthase 1 family. Class I subfamily.</text>
</comment>
<dbReference type="SUPFAM" id="SSF55326">
    <property type="entry name" value="PurM N-terminal domain-like"/>
    <property type="match status" value="1"/>
</dbReference>
<dbReference type="InterPro" id="IPR010918">
    <property type="entry name" value="PurM-like_C_dom"/>
</dbReference>
<evidence type="ECO:0000256" key="2">
    <source>
        <dbReference type="ARBA" id="ARBA00022679"/>
    </source>
</evidence>
<organism evidence="12 13">
    <name type="scientific">Atopococcus tabaci</name>
    <dbReference type="NCBI Taxonomy" id="269774"/>
    <lineage>
        <taxon>Bacteria</taxon>
        <taxon>Bacillati</taxon>
        <taxon>Bacillota</taxon>
        <taxon>Bacilli</taxon>
        <taxon>Lactobacillales</taxon>
        <taxon>Carnobacteriaceae</taxon>
        <taxon>Atopococcus</taxon>
    </lineage>
</organism>
<keyword evidence="5 9" id="KW-0418">Kinase</keyword>
<dbReference type="GO" id="GO:0005524">
    <property type="term" value="F:ATP binding"/>
    <property type="evidence" value="ECO:0007669"/>
    <property type="project" value="UniProtKB-UniRule"/>
</dbReference>
<dbReference type="InterPro" id="IPR023061">
    <property type="entry name" value="SelD_I"/>
</dbReference>
<dbReference type="GO" id="GO:0000287">
    <property type="term" value="F:magnesium ion binding"/>
    <property type="evidence" value="ECO:0007669"/>
    <property type="project" value="UniProtKB-UniRule"/>
</dbReference>
<feature type="domain" description="PurM-like C-terminal" evidence="11">
    <location>
        <begin position="149"/>
        <end position="320"/>
    </location>
</feature>
<reference evidence="12" key="1">
    <citation type="submission" date="2023-07" db="EMBL/GenBank/DDBJ databases">
        <title>Between Cages and Wild: Unraveling the Impact of Captivity on Animal Microbiomes and Antimicrobial Resistance.</title>
        <authorList>
            <person name="Schmartz G.P."/>
            <person name="Rehner J."/>
            <person name="Schuff M.J."/>
            <person name="Becker S.L."/>
            <person name="Kravczyk M."/>
            <person name="Gurevich A."/>
            <person name="Francke R."/>
            <person name="Mueller R."/>
            <person name="Keller V."/>
            <person name="Keller A."/>
        </authorList>
    </citation>
    <scope>NUCLEOTIDE SEQUENCE</scope>
    <source>
        <strain evidence="12">S39M_St_73</strain>
    </source>
</reference>
<evidence type="ECO:0000259" key="10">
    <source>
        <dbReference type="Pfam" id="PF00586"/>
    </source>
</evidence>
<feature type="binding site" description="in other chain" evidence="9">
    <location>
        <position position="47"/>
    </location>
    <ligand>
        <name>ATP</name>
        <dbReference type="ChEBI" id="CHEBI:30616"/>
        <note>ligand shared between dimeric partners</note>
    </ligand>
</feature>